<dbReference type="Proteomes" id="UP000230796">
    <property type="component" value="Unassembled WGS sequence"/>
</dbReference>
<evidence type="ECO:0008006" key="3">
    <source>
        <dbReference type="Google" id="ProtNLM"/>
    </source>
</evidence>
<reference evidence="2" key="1">
    <citation type="submission" date="2017-09" db="EMBL/GenBank/DDBJ databases">
        <title>Depth-based differentiation of microbial function through sediment-hosted aquifers and enrichment of novel symbionts in the deep terrestrial subsurface.</title>
        <authorList>
            <person name="Probst A.J."/>
            <person name="Ladd B."/>
            <person name="Jarett J.K."/>
            <person name="Geller-Mcgrath D.E."/>
            <person name="Sieber C.M.K."/>
            <person name="Emerson J.B."/>
            <person name="Anantharaman K."/>
            <person name="Thomas B.C."/>
            <person name="Malmstrom R."/>
            <person name="Stieglmeier M."/>
            <person name="Klingl A."/>
            <person name="Woyke T."/>
            <person name="Ryan C.M."/>
            <person name="Banfield J.F."/>
        </authorList>
    </citation>
    <scope>NUCLEOTIDE SEQUENCE [LARGE SCALE GENOMIC DNA]</scope>
</reference>
<organism evidence="1 2">
    <name type="scientific">Candidatus Collierbacteria bacterium CG10_big_fil_rev_8_21_14_0_10_44_9</name>
    <dbReference type="NCBI Taxonomy" id="1974535"/>
    <lineage>
        <taxon>Bacteria</taxon>
        <taxon>Candidatus Collieribacteriota</taxon>
    </lineage>
</organism>
<protein>
    <recommendedName>
        <fullName evidence="3">Addiction module toxin RelE</fullName>
    </recommendedName>
</protein>
<evidence type="ECO:0000313" key="1">
    <source>
        <dbReference type="EMBL" id="PIR98970.1"/>
    </source>
</evidence>
<dbReference type="AlphaFoldDB" id="A0A2H0VKW4"/>
<name>A0A2H0VKW4_9BACT</name>
<gene>
    <name evidence="1" type="ORF">COT87_01980</name>
</gene>
<comment type="caution">
    <text evidence="1">The sequence shown here is derived from an EMBL/GenBank/DDBJ whole genome shotgun (WGS) entry which is preliminary data.</text>
</comment>
<accession>A0A2H0VKW4</accession>
<dbReference type="EMBL" id="PFAF01000040">
    <property type="protein sequence ID" value="PIR98970.1"/>
    <property type="molecule type" value="Genomic_DNA"/>
</dbReference>
<proteinExistence type="predicted"/>
<sequence>MVQLEYYETDLFQKDFKKLAKKFRTLPDDFAVAKKNAIELLHLHQLDNQSIFAVEGECSSEIMIYKLKKFACKSLKGRGNKSGIRIIYAYHVPTHKVVFLELYFKADQANESRPRIREYLSST</sequence>
<evidence type="ECO:0000313" key="2">
    <source>
        <dbReference type="Proteomes" id="UP000230796"/>
    </source>
</evidence>